<protein>
    <submittedName>
        <fullName evidence="2">Uncharacterized protein</fullName>
    </submittedName>
</protein>
<proteinExistence type="predicted"/>
<name>A0A7W7RJ90_9ACTN</name>
<evidence type="ECO:0000313" key="3">
    <source>
        <dbReference type="Proteomes" id="UP000523007"/>
    </source>
</evidence>
<comment type="caution">
    <text evidence="2">The sequence shown here is derived from an EMBL/GenBank/DDBJ whole genome shotgun (WGS) entry which is preliminary data.</text>
</comment>
<dbReference type="AlphaFoldDB" id="A0A7W7RJ90"/>
<keyword evidence="3" id="KW-1185">Reference proteome</keyword>
<reference evidence="2 3" key="1">
    <citation type="submission" date="2020-08" db="EMBL/GenBank/DDBJ databases">
        <title>Sequencing the genomes of 1000 actinobacteria strains.</title>
        <authorList>
            <person name="Klenk H.-P."/>
        </authorList>
    </citation>
    <scope>NUCLEOTIDE SEQUENCE [LARGE SCALE GENOMIC DNA]</scope>
    <source>
        <strain evidence="2 3">DSM 102030</strain>
    </source>
</reference>
<evidence type="ECO:0000313" key="2">
    <source>
        <dbReference type="EMBL" id="MBB4933006.1"/>
    </source>
</evidence>
<evidence type="ECO:0000256" key="1">
    <source>
        <dbReference type="SAM" id="MobiDB-lite"/>
    </source>
</evidence>
<sequence length="105" mass="11379">MHEHGCAGGDTELLQTSVSRLDRHRQRGGVDRGEPRRAREPGAEERLLGRASGRSGVGRWAERWMADERADFAQVLSASATDLLAVTADGVPNVSARERSAANRS</sequence>
<dbReference type="Proteomes" id="UP000523007">
    <property type="component" value="Unassembled WGS sequence"/>
</dbReference>
<organism evidence="2 3">
    <name type="scientific">Lipingzhangella halophila</name>
    <dbReference type="NCBI Taxonomy" id="1783352"/>
    <lineage>
        <taxon>Bacteria</taxon>
        <taxon>Bacillati</taxon>
        <taxon>Actinomycetota</taxon>
        <taxon>Actinomycetes</taxon>
        <taxon>Streptosporangiales</taxon>
        <taxon>Nocardiopsidaceae</taxon>
        <taxon>Lipingzhangella</taxon>
    </lineage>
</organism>
<feature type="compositionally biased region" description="Basic and acidic residues" evidence="1">
    <location>
        <begin position="28"/>
        <end position="48"/>
    </location>
</feature>
<dbReference type="EMBL" id="JACHJT010000001">
    <property type="protein sequence ID" value="MBB4933006.1"/>
    <property type="molecule type" value="Genomic_DNA"/>
</dbReference>
<gene>
    <name evidence="2" type="ORF">F4561_003826</name>
</gene>
<feature type="region of interest" description="Disordered" evidence="1">
    <location>
        <begin position="1"/>
        <end position="55"/>
    </location>
</feature>
<accession>A0A7W7RJ90</accession>